<dbReference type="InterPro" id="IPR002716">
    <property type="entry name" value="PIN_dom"/>
</dbReference>
<name>A0A249MZX6_SPHXE</name>
<keyword evidence="5" id="KW-0378">Hydrolase</keyword>
<evidence type="ECO:0000256" key="3">
    <source>
        <dbReference type="ARBA" id="ARBA00022722"/>
    </source>
</evidence>
<evidence type="ECO:0000313" key="11">
    <source>
        <dbReference type="Proteomes" id="UP000217141"/>
    </source>
</evidence>
<evidence type="ECO:0000256" key="1">
    <source>
        <dbReference type="ARBA" id="ARBA00001946"/>
    </source>
</evidence>
<keyword evidence="9" id="KW-0614">Plasmid</keyword>
<protein>
    <submittedName>
        <fullName evidence="9">PIN domain nuclease</fullName>
    </submittedName>
    <submittedName>
        <fullName evidence="10">Toxin FitB</fullName>
    </submittedName>
</protein>
<evidence type="ECO:0000256" key="2">
    <source>
        <dbReference type="ARBA" id="ARBA00022649"/>
    </source>
</evidence>
<dbReference type="InterPro" id="IPR050556">
    <property type="entry name" value="Type_II_TA_system_RNase"/>
</dbReference>
<comment type="similarity">
    <text evidence="7">Belongs to the PINc/VapC protein family.</text>
</comment>
<reference evidence="10 12" key="1">
    <citation type="submission" date="2014-12" db="EMBL/GenBank/DDBJ databases">
        <title>Whole genome sequencing of Sphingobium xenophagum OW59.</title>
        <authorList>
            <person name="Ohta Y."/>
            <person name="Nishi S."/>
            <person name="Hatada Y."/>
        </authorList>
    </citation>
    <scope>NUCLEOTIDE SEQUENCE [LARGE SCALE GENOMIC DNA]</scope>
    <source>
        <strain evidence="10 12">OW59</strain>
    </source>
</reference>
<evidence type="ECO:0000259" key="8">
    <source>
        <dbReference type="Pfam" id="PF01850"/>
    </source>
</evidence>
<dbReference type="RefSeq" id="WP_011950451.1">
    <property type="nucleotide sequence ID" value="NZ_BBQY01000005.1"/>
</dbReference>
<keyword evidence="6" id="KW-0460">Magnesium</keyword>
<sequence length="136" mass="15219">MFLLDTNVISALRRPERLPPEVTSWADEADVDQCYISVISVLEIELGILAKERVDASTGRILRTWFQTDVLAAFDDRIIPIDTEVAMRCAALHVPDPQPERDGLIAATAVVHSMTLVTRNVADFERTPANLLNPWH</sequence>
<dbReference type="EMBL" id="BBQY01000005">
    <property type="protein sequence ID" value="GBH30686.1"/>
    <property type="molecule type" value="Genomic_DNA"/>
</dbReference>
<evidence type="ECO:0000313" key="12">
    <source>
        <dbReference type="Proteomes" id="UP000290975"/>
    </source>
</evidence>
<keyword evidence="4" id="KW-0479">Metal-binding</keyword>
<proteinExistence type="inferred from homology"/>
<keyword evidence="2" id="KW-1277">Toxin-antitoxin system</keyword>
<accession>A0A401J231</accession>
<accession>A0A249MZX6</accession>
<dbReference type="Proteomes" id="UP000217141">
    <property type="component" value="Plasmid p2"/>
</dbReference>
<dbReference type="InterPro" id="IPR029060">
    <property type="entry name" value="PIN-like_dom_sf"/>
</dbReference>
<keyword evidence="12" id="KW-1185">Reference proteome</keyword>
<evidence type="ECO:0000313" key="9">
    <source>
        <dbReference type="EMBL" id="ASY46785.1"/>
    </source>
</evidence>
<keyword evidence="3" id="KW-0540">Nuclease</keyword>
<dbReference type="KEGG" id="shyd:CJD35_20040"/>
<evidence type="ECO:0000256" key="6">
    <source>
        <dbReference type="ARBA" id="ARBA00022842"/>
    </source>
</evidence>
<reference evidence="9 11" key="2">
    <citation type="submission" date="2017-08" db="EMBL/GenBank/DDBJ databases">
        <title>Whole Genome Sequence of Sphingobium hydrophobicum C1: Insights into Adaption to the Electronic-waste Contaminated Sediment.</title>
        <authorList>
            <person name="Song D."/>
            <person name="Chen X."/>
            <person name="Xu M."/>
        </authorList>
    </citation>
    <scope>NUCLEOTIDE SEQUENCE [LARGE SCALE GENOMIC DNA]</scope>
    <source>
        <strain evidence="9 11">C1</strain>
        <plasmid evidence="9 11">p2</plasmid>
    </source>
</reference>
<dbReference type="GO" id="GO:0004518">
    <property type="term" value="F:nuclease activity"/>
    <property type="evidence" value="ECO:0007669"/>
    <property type="project" value="UniProtKB-KW"/>
</dbReference>
<organism evidence="9 11">
    <name type="scientific">Sphingobium xenophagum</name>
    <dbReference type="NCBI Taxonomy" id="121428"/>
    <lineage>
        <taxon>Bacteria</taxon>
        <taxon>Pseudomonadati</taxon>
        <taxon>Pseudomonadota</taxon>
        <taxon>Alphaproteobacteria</taxon>
        <taxon>Sphingomonadales</taxon>
        <taxon>Sphingomonadaceae</taxon>
        <taxon>Sphingobium</taxon>
    </lineage>
</organism>
<dbReference type="GO" id="GO:0046872">
    <property type="term" value="F:metal ion binding"/>
    <property type="evidence" value="ECO:0007669"/>
    <property type="project" value="UniProtKB-KW"/>
</dbReference>
<evidence type="ECO:0000256" key="7">
    <source>
        <dbReference type="ARBA" id="ARBA00038093"/>
    </source>
</evidence>
<dbReference type="SUPFAM" id="SSF88723">
    <property type="entry name" value="PIN domain-like"/>
    <property type="match status" value="1"/>
</dbReference>
<dbReference type="STRING" id="1192759.GCA_000277525_02830"/>
<dbReference type="EMBL" id="CP022748">
    <property type="protein sequence ID" value="ASY46785.1"/>
    <property type="molecule type" value="Genomic_DNA"/>
</dbReference>
<dbReference type="AlphaFoldDB" id="A0A249MZX6"/>
<dbReference type="PANTHER" id="PTHR33653:SF1">
    <property type="entry name" value="RIBONUCLEASE VAPC2"/>
    <property type="match status" value="1"/>
</dbReference>
<evidence type="ECO:0000256" key="4">
    <source>
        <dbReference type="ARBA" id="ARBA00022723"/>
    </source>
</evidence>
<gene>
    <name evidence="9" type="ORF">CJD35_20040</name>
    <name evidence="10" type="ORF">MBESOW_P1941</name>
</gene>
<evidence type="ECO:0000313" key="10">
    <source>
        <dbReference type="EMBL" id="GBH30686.1"/>
    </source>
</evidence>
<dbReference type="PANTHER" id="PTHR33653">
    <property type="entry name" value="RIBONUCLEASE VAPC2"/>
    <property type="match status" value="1"/>
</dbReference>
<feature type="domain" description="PIN" evidence="8">
    <location>
        <begin position="3"/>
        <end position="127"/>
    </location>
</feature>
<comment type="cofactor">
    <cofactor evidence="1">
        <name>Mg(2+)</name>
        <dbReference type="ChEBI" id="CHEBI:18420"/>
    </cofactor>
</comment>
<geneLocation type="plasmid" evidence="9 11">
    <name>p2</name>
</geneLocation>
<dbReference type="Proteomes" id="UP000290975">
    <property type="component" value="Unassembled WGS sequence"/>
</dbReference>
<dbReference type="GO" id="GO:0016787">
    <property type="term" value="F:hydrolase activity"/>
    <property type="evidence" value="ECO:0007669"/>
    <property type="project" value="UniProtKB-KW"/>
</dbReference>
<dbReference type="CDD" id="cd18746">
    <property type="entry name" value="PIN_VapC4-5_FitB-like"/>
    <property type="match status" value="1"/>
</dbReference>
<evidence type="ECO:0000256" key="5">
    <source>
        <dbReference type="ARBA" id="ARBA00022801"/>
    </source>
</evidence>
<dbReference type="Gene3D" id="3.40.50.1010">
    <property type="entry name" value="5'-nuclease"/>
    <property type="match status" value="1"/>
</dbReference>
<dbReference type="Pfam" id="PF01850">
    <property type="entry name" value="PIN"/>
    <property type="match status" value="1"/>
</dbReference>